<feature type="binding site" evidence="11">
    <location>
        <position position="72"/>
    </location>
    <ligand>
        <name>Mn(2+)</name>
        <dbReference type="ChEBI" id="CHEBI:29035"/>
        <label>1</label>
    </ligand>
</feature>
<organism evidence="12 13">
    <name type="scientific">Clostridium sporogenes</name>
    <dbReference type="NCBI Taxonomy" id="1509"/>
    <lineage>
        <taxon>Bacteria</taxon>
        <taxon>Bacillati</taxon>
        <taxon>Bacillota</taxon>
        <taxon>Clostridia</taxon>
        <taxon>Eubacteriales</taxon>
        <taxon>Clostridiaceae</taxon>
        <taxon>Clostridium</taxon>
    </lineage>
</organism>
<feature type="binding site" evidence="10">
    <location>
        <begin position="325"/>
        <end position="328"/>
    </location>
    <ligand>
        <name>GMP</name>
        <dbReference type="ChEBI" id="CHEBI:58115"/>
    </ligand>
</feature>
<feature type="binding site" evidence="10">
    <location>
        <begin position="144"/>
        <end position="148"/>
    </location>
    <ligand>
        <name>GMP</name>
        <dbReference type="ChEBI" id="CHEBI:58115"/>
    </ligand>
</feature>
<proteinExistence type="predicted"/>
<feature type="binding site" evidence="11">
    <location>
        <position position="145"/>
    </location>
    <ligand>
        <name>Mn(2+)</name>
        <dbReference type="ChEBI" id="CHEBI:29035"/>
        <label>1</label>
    </ligand>
</feature>
<evidence type="ECO:0000256" key="7">
    <source>
        <dbReference type="ARBA" id="ARBA00023211"/>
    </source>
</evidence>
<dbReference type="InterPro" id="IPR001233">
    <property type="entry name" value="RtcB"/>
</dbReference>
<dbReference type="GO" id="GO:0006281">
    <property type="term" value="P:DNA repair"/>
    <property type="evidence" value="ECO:0007669"/>
    <property type="project" value="TreeGrafter"/>
</dbReference>
<dbReference type="GO" id="GO:0003909">
    <property type="term" value="F:DNA ligase activity"/>
    <property type="evidence" value="ECO:0007669"/>
    <property type="project" value="TreeGrafter"/>
</dbReference>
<feature type="binding site" evidence="10">
    <location>
        <begin position="301"/>
        <end position="304"/>
    </location>
    <ligand>
        <name>GMP</name>
        <dbReference type="ChEBI" id="CHEBI:58115"/>
    </ligand>
</feature>
<comment type="catalytic activity">
    <reaction evidence="8">
        <text>a 3'-end 3'-phospho-ribonucleotide-RNA + a 5'-end dephospho-ribonucleoside-RNA + GTP = a ribonucleotidyl-ribonucleotide-RNA + GMP + diphosphate</text>
        <dbReference type="Rhea" id="RHEA:68076"/>
        <dbReference type="Rhea" id="RHEA-COMP:10463"/>
        <dbReference type="Rhea" id="RHEA-COMP:13936"/>
        <dbReference type="Rhea" id="RHEA-COMP:17355"/>
        <dbReference type="ChEBI" id="CHEBI:33019"/>
        <dbReference type="ChEBI" id="CHEBI:37565"/>
        <dbReference type="ChEBI" id="CHEBI:58115"/>
        <dbReference type="ChEBI" id="CHEBI:83062"/>
        <dbReference type="ChEBI" id="CHEBI:138284"/>
        <dbReference type="ChEBI" id="CHEBI:173118"/>
        <dbReference type="EC" id="6.5.1.8"/>
    </reaction>
</comment>
<dbReference type="Proteomes" id="UP001182303">
    <property type="component" value="Unassembled WGS sequence"/>
</dbReference>
<keyword evidence="3 11" id="KW-0479">Metal-binding</keyword>
<feature type="binding site" evidence="11">
    <location>
        <position position="162"/>
    </location>
    <ligand>
        <name>Mn(2+)</name>
        <dbReference type="ChEBI" id="CHEBI:29035"/>
        <label>2</label>
    </ligand>
</feature>
<evidence type="ECO:0000256" key="2">
    <source>
        <dbReference type="ARBA" id="ARBA00022598"/>
    </source>
</evidence>
<sequence>MQEIKGRYNFAKVFTDNIDSETISQLYTLLNQMFVMNSRIRIMPDTHSGKGCVIGTTMTIKDKVVPNLVGVDIGCGVDVIKIDSKKIDFEKLDEVIRRTIPYGMNIHEKAHRFSRDVNLEELKCIKHVNQDRAINSIGTLGGGNHFIEIDVDNEGYYYVLIHSGSRYVGGQVAKYYQDLAVKNFNRDKVIKEKEDIIQQLKSQEKTTEIQKALKKLKHPPQNPKDLMYVDGATFNDYIHDMNIIENYATINRKAMADIILSNMGWKMKEYFSTIHNYIDIENMILRKGAVSAQKGEKLVIPINMKDGALICIGKGNKDWNFSAPHGAGRIFSRKEAKKVLSLEEFKTKMDGVWTSCVSQYTLDEAPMVYKPIDEIMENIIDTVDVIDIIKPVYNFKAN</sequence>
<evidence type="ECO:0000256" key="11">
    <source>
        <dbReference type="PIRSR" id="PIRSR601233-3"/>
    </source>
</evidence>
<dbReference type="InterPro" id="IPR036025">
    <property type="entry name" value="RtcB-like_sf"/>
</dbReference>
<keyword evidence="4 10" id="KW-0547">Nucleotide-binding</keyword>
<keyword evidence="2" id="KW-0436">Ligase</keyword>
<evidence type="ECO:0000313" key="12">
    <source>
        <dbReference type="EMBL" id="MDS1002662.1"/>
    </source>
</evidence>
<dbReference type="RefSeq" id="WP_310942975.1">
    <property type="nucleotide sequence ID" value="NZ_JARUIS010000003.1"/>
</dbReference>
<dbReference type="GO" id="GO:0006396">
    <property type="term" value="P:RNA processing"/>
    <property type="evidence" value="ECO:0007669"/>
    <property type="project" value="InterPro"/>
</dbReference>
<dbReference type="GO" id="GO:0170057">
    <property type="term" value="F:RNA ligase (GTP) activity"/>
    <property type="evidence" value="ECO:0007669"/>
    <property type="project" value="UniProtKB-EC"/>
</dbReference>
<evidence type="ECO:0000256" key="5">
    <source>
        <dbReference type="ARBA" id="ARBA00022800"/>
    </source>
</evidence>
<dbReference type="GO" id="GO:0042245">
    <property type="term" value="P:RNA repair"/>
    <property type="evidence" value="ECO:0007669"/>
    <property type="project" value="UniProtKB-KW"/>
</dbReference>
<evidence type="ECO:0000256" key="10">
    <source>
        <dbReference type="PIRSR" id="PIRSR601233-2"/>
    </source>
</evidence>
<evidence type="ECO:0000256" key="1">
    <source>
        <dbReference type="ARBA" id="ARBA00012726"/>
    </source>
</evidence>
<evidence type="ECO:0000256" key="3">
    <source>
        <dbReference type="ARBA" id="ARBA00022723"/>
    </source>
</evidence>
<evidence type="ECO:0000313" key="13">
    <source>
        <dbReference type="Proteomes" id="UP001182303"/>
    </source>
</evidence>
<evidence type="ECO:0000256" key="9">
    <source>
        <dbReference type="PIRSR" id="PIRSR601233-1"/>
    </source>
</evidence>
<keyword evidence="5" id="KW-0692">RNA repair</keyword>
<dbReference type="InterPro" id="IPR052915">
    <property type="entry name" value="RtcB-like"/>
</dbReference>
<dbReference type="EMBL" id="JARUIS010000003">
    <property type="protein sequence ID" value="MDS1002662.1"/>
    <property type="molecule type" value="Genomic_DNA"/>
</dbReference>
<dbReference type="AlphaFoldDB" id="A0AAE4JV35"/>
<protein>
    <recommendedName>
        <fullName evidence="1">3'-phosphate/5'-hydroxy nucleic acid ligase</fullName>
        <ecNumber evidence="1">6.5.1.8</ecNumber>
    </recommendedName>
</protein>
<reference evidence="12" key="1">
    <citation type="submission" date="2023-04" db="EMBL/GenBank/DDBJ databases">
        <title>Assessment of the microbiological origin of a defect in Grana Padano cheese.</title>
        <authorList>
            <person name="Zago M."/>
            <person name="Rossetti L."/>
            <person name="Bonvini B."/>
            <person name="Carminati D."/>
            <person name="Giraffa G."/>
        </authorList>
    </citation>
    <scope>NUCLEOTIDE SEQUENCE</scope>
    <source>
        <strain evidence="12">4990</strain>
    </source>
</reference>
<dbReference type="GO" id="GO:0030145">
    <property type="term" value="F:manganese ion binding"/>
    <property type="evidence" value="ECO:0007669"/>
    <property type="project" value="TreeGrafter"/>
</dbReference>
<dbReference type="Gene3D" id="3.90.1860.10">
    <property type="entry name" value="tRNA-splicing ligase RtcB"/>
    <property type="match status" value="1"/>
</dbReference>
<evidence type="ECO:0000256" key="6">
    <source>
        <dbReference type="ARBA" id="ARBA00023134"/>
    </source>
</evidence>
<dbReference type="GO" id="GO:0005525">
    <property type="term" value="F:GTP binding"/>
    <property type="evidence" value="ECO:0007669"/>
    <property type="project" value="UniProtKB-KW"/>
</dbReference>
<dbReference type="PANTHER" id="PTHR43749:SF2">
    <property type="entry name" value="RNA-SPLICING LIGASE RTCB"/>
    <property type="match status" value="1"/>
</dbReference>
<comment type="cofactor">
    <cofactor evidence="11">
        <name>Mn(2+)</name>
        <dbReference type="ChEBI" id="CHEBI:29035"/>
    </cofactor>
    <text evidence="11">Binds 2 manganese ions per subunit.</text>
</comment>
<feature type="active site" description="GMP-histidine intermediate" evidence="9">
    <location>
        <position position="325"/>
    </location>
</feature>
<dbReference type="EC" id="6.5.1.8" evidence="1"/>
<name>A0AAE4JV35_CLOSG</name>
<dbReference type="SUPFAM" id="SSF103365">
    <property type="entry name" value="Hypothetical protein PH1602"/>
    <property type="match status" value="1"/>
</dbReference>
<accession>A0AAE4JV35</accession>
<evidence type="ECO:0000256" key="8">
    <source>
        <dbReference type="ARBA" id="ARBA00047746"/>
    </source>
</evidence>
<keyword evidence="6 10" id="KW-0342">GTP-binding</keyword>
<dbReference type="PANTHER" id="PTHR43749">
    <property type="entry name" value="RNA-SPLICING LIGASE RTCB"/>
    <property type="match status" value="1"/>
</dbReference>
<evidence type="ECO:0000256" key="4">
    <source>
        <dbReference type="ARBA" id="ARBA00022741"/>
    </source>
</evidence>
<comment type="caution">
    <text evidence="12">The sequence shown here is derived from an EMBL/GenBank/DDBJ whole genome shotgun (WGS) entry which is preliminary data.</text>
</comment>
<gene>
    <name evidence="12" type="ORF">P9J83_03980</name>
</gene>
<dbReference type="Pfam" id="PF01139">
    <property type="entry name" value="RtcB"/>
    <property type="match status" value="2"/>
</dbReference>
<keyword evidence="7 11" id="KW-0464">Manganese</keyword>